<protein>
    <submittedName>
        <fullName evidence="1">Uncharacterized protein</fullName>
    </submittedName>
</protein>
<gene>
    <name evidence="1" type="ORF">BXY64_2684</name>
</gene>
<reference evidence="1 2" key="1">
    <citation type="submission" date="2018-09" db="EMBL/GenBank/DDBJ databases">
        <title>Genomic Encyclopedia of Archaeal and Bacterial Type Strains, Phase II (KMG-II): from individual species to whole genera.</title>
        <authorList>
            <person name="Goeker M."/>
        </authorList>
    </citation>
    <scope>NUCLEOTIDE SEQUENCE [LARGE SCALE GENOMIC DNA]</scope>
    <source>
        <strain evidence="1 2">DSM 21950</strain>
    </source>
</reference>
<name>A0A419X4N9_9BACT</name>
<dbReference type="AlphaFoldDB" id="A0A419X4N9"/>
<dbReference type="EMBL" id="RAPQ01000009">
    <property type="protein sequence ID" value="RKE02589.1"/>
    <property type="molecule type" value="Genomic_DNA"/>
</dbReference>
<sequence>MKNGLIRFIALFFTATNIGGIEGEKKKTTQT</sequence>
<evidence type="ECO:0000313" key="2">
    <source>
        <dbReference type="Proteomes" id="UP000284531"/>
    </source>
</evidence>
<comment type="caution">
    <text evidence="1">The sequence shown here is derived from an EMBL/GenBank/DDBJ whole genome shotgun (WGS) entry which is preliminary data.</text>
</comment>
<keyword evidence="2" id="KW-1185">Reference proteome</keyword>
<proteinExistence type="predicted"/>
<organism evidence="1 2">
    <name type="scientific">Marinifilum flexuosum</name>
    <dbReference type="NCBI Taxonomy" id="1117708"/>
    <lineage>
        <taxon>Bacteria</taxon>
        <taxon>Pseudomonadati</taxon>
        <taxon>Bacteroidota</taxon>
        <taxon>Bacteroidia</taxon>
        <taxon>Marinilabiliales</taxon>
        <taxon>Marinifilaceae</taxon>
    </lineage>
</organism>
<evidence type="ECO:0000313" key="1">
    <source>
        <dbReference type="EMBL" id="RKE02589.1"/>
    </source>
</evidence>
<dbReference type="Proteomes" id="UP000284531">
    <property type="component" value="Unassembled WGS sequence"/>
</dbReference>
<accession>A0A419X4N9</accession>